<dbReference type="SMART" id="SM00646">
    <property type="entry name" value="Ami_3"/>
    <property type="match status" value="1"/>
</dbReference>
<dbReference type="RefSeq" id="WP_074672494.1">
    <property type="nucleotide sequence ID" value="NZ_FNQG01000008.1"/>
</dbReference>
<dbReference type="InterPro" id="IPR002508">
    <property type="entry name" value="MurNAc-LAA_cat"/>
</dbReference>
<proteinExistence type="predicted"/>
<dbReference type="OrthoDB" id="9772024at2"/>
<evidence type="ECO:0000313" key="3">
    <source>
        <dbReference type="EMBL" id="SEA11807.1"/>
    </source>
</evidence>
<dbReference type="PANTHER" id="PTHR30404">
    <property type="entry name" value="N-ACETYLMURAMOYL-L-ALANINE AMIDASE"/>
    <property type="match status" value="1"/>
</dbReference>
<dbReference type="Pfam" id="PF01520">
    <property type="entry name" value="Amidase_3"/>
    <property type="match status" value="1"/>
</dbReference>
<keyword evidence="1" id="KW-0378">Hydrolase</keyword>
<dbReference type="SUPFAM" id="SSF53187">
    <property type="entry name" value="Zn-dependent exopeptidases"/>
    <property type="match status" value="1"/>
</dbReference>
<evidence type="ECO:0000259" key="2">
    <source>
        <dbReference type="SMART" id="SM00646"/>
    </source>
</evidence>
<dbReference type="GO" id="GO:0008745">
    <property type="term" value="F:N-acetylmuramoyl-L-alanine amidase activity"/>
    <property type="evidence" value="ECO:0007669"/>
    <property type="project" value="InterPro"/>
</dbReference>
<accession>A0A1H3YK15</accession>
<organism evidence="3 4">
    <name type="scientific">Selenomonas ruminantium</name>
    <dbReference type="NCBI Taxonomy" id="971"/>
    <lineage>
        <taxon>Bacteria</taxon>
        <taxon>Bacillati</taxon>
        <taxon>Bacillota</taxon>
        <taxon>Negativicutes</taxon>
        <taxon>Selenomonadales</taxon>
        <taxon>Selenomonadaceae</taxon>
        <taxon>Selenomonas</taxon>
    </lineage>
</organism>
<gene>
    <name evidence="3" type="ORF">SAMN05660648_02029</name>
</gene>
<evidence type="ECO:0000256" key="1">
    <source>
        <dbReference type="ARBA" id="ARBA00022801"/>
    </source>
</evidence>
<dbReference type="InterPro" id="IPR050695">
    <property type="entry name" value="N-acetylmuramoyl_amidase_3"/>
</dbReference>
<dbReference type="EMBL" id="FNQG01000008">
    <property type="protein sequence ID" value="SEA11807.1"/>
    <property type="molecule type" value="Genomic_DNA"/>
</dbReference>
<dbReference type="CDD" id="cd02696">
    <property type="entry name" value="MurNAc-LAA"/>
    <property type="match status" value="1"/>
</dbReference>
<feature type="domain" description="MurNAc-LAA" evidence="2">
    <location>
        <begin position="235"/>
        <end position="345"/>
    </location>
</feature>
<dbReference type="Gene3D" id="3.40.630.40">
    <property type="entry name" value="Zn-dependent exopeptidases"/>
    <property type="match status" value="1"/>
</dbReference>
<dbReference type="Proteomes" id="UP000183469">
    <property type="component" value="Unassembled WGS sequence"/>
</dbReference>
<name>A0A1H3YK15_SELRU</name>
<sequence length="350" mass="38264">MNNVFRWASLVGVLMAFICGLWLPQMAEARSSQSHELNYFQTSKVKIAGASALRIEIGMTGEEPKYTVKDSLLRKQVVITLPETRRGKVKEQVKLNSDLAKHVKIMEVEGSTQVIIDCVNTPVDGNYRVTTAPAERRLNKPARIIVELFENGAAMDAVPGIKGKTIVIDPGHGGSDTGAIGPTGIKEKDVCLAVSKKVESLLASSGARVIMTRSRDVDVYAPNATDKQELQARCNVGNRDPRAALFVSIHCNAFSNPAANGMETYYCAGSQKGYEAANFINEELAKAGGLFNRGVKTANYYVLRHTSMPATLLELGFVTNYREEKLLRSDAYQTKLANAIVRGIARYFKG</sequence>
<dbReference type="GO" id="GO:0009253">
    <property type="term" value="P:peptidoglycan catabolic process"/>
    <property type="evidence" value="ECO:0007669"/>
    <property type="project" value="InterPro"/>
</dbReference>
<evidence type="ECO:0000313" key="4">
    <source>
        <dbReference type="Proteomes" id="UP000183469"/>
    </source>
</evidence>
<protein>
    <submittedName>
        <fullName evidence="3">N-acetylmuramoyl-L-alanine amidase</fullName>
    </submittedName>
</protein>
<reference evidence="3 4" key="1">
    <citation type="submission" date="2016-10" db="EMBL/GenBank/DDBJ databases">
        <authorList>
            <person name="de Groot N.N."/>
        </authorList>
    </citation>
    <scope>NUCLEOTIDE SEQUENCE [LARGE SCALE GENOMIC DNA]</scope>
    <source>
        <strain evidence="3 4">DSM 2872</strain>
    </source>
</reference>
<dbReference type="PANTHER" id="PTHR30404:SF0">
    <property type="entry name" value="N-ACETYLMURAMOYL-L-ALANINE AMIDASE AMIC"/>
    <property type="match status" value="1"/>
</dbReference>
<dbReference type="GO" id="GO:0030288">
    <property type="term" value="C:outer membrane-bounded periplasmic space"/>
    <property type="evidence" value="ECO:0007669"/>
    <property type="project" value="TreeGrafter"/>
</dbReference>
<dbReference type="AlphaFoldDB" id="A0A1H3YK15"/>